<sequence>MSEFLMELIKRRIKLITTEEILSYSKQYGFSISRPEAVAIMNYLKTTPIEALQSKKSLISNLEKLTTVATAKKAEKLLNQLIKTYGLDYLFKD</sequence>
<reference evidence="1 2" key="1">
    <citation type="submission" date="2019-07" db="EMBL/GenBank/DDBJ databases">
        <title>Whole genome shotgun sequence of Cerasibacillus quisquiliarum NBRC 102429.</title>
        <authorList>
            <person name="Hosoyama A."/>
            <person name="Uohara A."/>
            <person name="Ohji S."/>
            <person name="Ichikawa N."/>
        </authorList>
    </citation>
    <scope>NUCLEOTIDE SEQUENCE [LARGE SCALE GENOMIC DNA]</scope>
    <source>
        <strain evidence="1 2">NBRC 102429</strain>
    </source>
</reference>
<dbReference type="AlphaFoldDB" id="A0A511UWS8"/>
<comment type="caution">
    <text evidence="1">The sequence shown here is derived from an EMBL/GenBank/DDBJ whole genome shotgun (WGS) entry which is preliminary data.</text>
</comment>
<dbReference type="EMBL" id="BJXW01000012">
    <property type="protein sequence ID" value="GEN31086.1"/>
    <property type="molecule type" value="Genomic_DNA"/>
</dbReference>
<name>A0A511UWS8_9BACI</name>
<dbReference type="InterPro" id="IPR020277">
    <property type="entry name" value="DUF2624"/>
</dbReference>
<proteinExistence type="predicted"/>
<evidence type="ECO:0008006" key="3">
    <source>
        <dbReference type="Google" id="ProtNLM"/>
    </source>
</evidence>
<dbReference type="Pfam" id="PF11116">
    <property type="entry name" value="DUF2624"/>
    <property type="match status" value="1"/>
</dbReference>
<protein>
    <recommendedName>
        <fullName evidence="3">DUF2624 domain-containing protein</fullName>
    </recommendedName>
</protein>
<evidence type="ECO:0000313" key="1">
    <source>
        <dbReference type="EMBL" id="GEN31086.1"/>
    </source>
</evidence>
<dbReference type="Proteomes" id="UP000321491">
    <property type="component" value="Unassembled WGS sequence"/>
</dbReference>
<organism evidence="1 2">
    <name type="scientific">Cerasibacillus quisquiliarum</name>
    <dbReference type="NCBI Taxonomy" id="227865"/>
    <lineage>
        <taxon>Bacteria</taxon>
        <taxon>Bacillati</taxon>
        <taxon>Bacillota</taxon>
        <taxon>Bacilli</taxon>
        <taxon>Bacillales</taxon>
        <taxon>Bacillaceae</taxon>
        <taxon>Cerasibacillus</taxon>
    </lineage>
</organism>
<accession>A0A511UWS8</accession>
<keyword evidence="2" id="KW-1185">Reference proteome</keyword>
<gene>
    <name evidence="1" type="ORF">CQU01_13240</name>
</gene>
<dbReference type="OrthoDB" id="2969753at2"/>
<dbReference type="RefSeq" id="WP_146936956.1">
    <property type="nucleotide sequence ID" value="NZ_BJXW01000012.1"/>
</dbReference>
<evidence type="ECO:0000313" key="2">
    <source>
        <dbReference type="Proteomes" id="UP000321491"/>
    </source>
</evidence>